<evidence type="ECO:0000256" key="1">
    <source>
        <dbReference type="SAM" id="Phobius"/>
    </source>
</evidence>
<accession>A0A3M7M3V4</accession>
<keyword evidence="3" id="KW-1185">Reference proteome</keyword>
<feature type="transmembrane region" description="Helical" evidence="1">
    <location>
        <begin position="55"/>
        <end position="75"/>
    </location>
</feature>
<organism evidence="2 3">
    <name type="scientific">Pyrenophora seminiperda CCB06</name>
    <dbReference type="NCBI Taxonomy" id="1302712"/>
    <lineage>
        <taxon>Eukaryota</taxon>
        <taxon>Fungi</taxon>
        <taxon>Dikarya</taxon>
        <taxon>Ascomycota</taxon>
        <taxon>Pezizomycotina</taxon>
        <taxon>Dothideomycetes</taxon>
        <taxon>Pleosporomycetidae</taxon>
        <taxon>Pleosporales</taxon>
        <taxon>Pleosporineae</taxon>
        <taxon>Pleosporaceae</taxon>
        <taxon>Pyrenophora</taxon>
    </lineage>
</organism>
<evidence type="ECO:0000313" key="3">
    <source>
        <dbReference type="Proteomes" id="UP000265663"/>
    </source>
</evidence>
<keyword evidence="1" id="KW-0812">Transmembrane</keyword>
<dbReference type="OrthoDB" id="5367324at2759"/>
<dbReference type="AlphaFoldDB" id="A0A3M7M3V4"/>
<sequence>MIRALAKEFTYPSLIPHVYTGVESLYPLLARMAAAAKETPSKRTPRRSTTTTTNYGHVSDTCTFSLVIVIFLLVYSRMKDVEVLPEQYNVWVDKAVRTVLGLPSSAKQCSGGCSKEEIMPVIEETMAMAQEEGWLQMQWFESVKPQEDGDENGNDYDDMEGVGMTGRVATSGQTKRLRSGGDGGSDYIGLGTMMQDATDYLGERQQQDYTMWKAKILARVQEMEIPA</sequence>
<keyword evidence="1" id="KW-1133">Transmembrane helix</keyword>
<gene>
    <name evidence="2" type="ORF">GMOD_00003073</name>
</gene>
<reference evidence="2 3" key="1">
    <citation type="journal article" date="2014" name="PLoS ONE">
        <title>De novo Genome Assembly of the Fungal Plant Pathogen Pyrenophora semeniperda.</title>
        <authorList>
            <person name="Soliai M.M."/>
            <person name="Meyer S.E."/>
            <person name="Udall J.A."/>
            <person name="Elzinga D.E."/>
            <person name="Hermansen R.A."/>
            <person name="Bodily P.M."/>
            <person name="Hart A.A."/>
            <person name="Coleman C.E."/>
        </authorList>
    </citation>
    <scope>NUCLEOTIDE SEQUENCE [LARGE SCALE GENOMIC DNA]</scope>
    <source>
        <strain evidence="2 3">CCB06</strain>
        <tissue evidence="2">Mycelium</tissue>
    </source>
</reference>
<dbReference type="Proteomes" id="UP000265663">
    <property type="component" value="Unassembled WGS sequence"/>
</dbReference>
<dbReference type="EMBL" id="KE747817">
    <property type="protein sequence ID" value="RMZ69148.1"/>
    <property type="molecule type" value="Genomic_DNA"/>
</dbReference>
<keyword evidence="1" id="KW-0472">Membrane</keyword>
<proteinExistence type="predicted"/>
<protein>
    <submittedName>
        <fullName evidence="2">Origin recognition complex subunit 6</fullName>
    </submittedName>
</protein>
<evidence type="ECO:0000313" key="2">
    <source>
        <dbReference type="EMBL" id="RMZ69148.1"/>
    </source>
</evidence>
<name>A0A3M7M3V4_9PLEO</name>